<protein>
    <submittedName>
        <fullName evidence="2">Uncharacterized protein</fullName>
    </submittedName>
</protein>
<evidence type="ECO:0000313" key="2">
    <source>
        <dbReference type="EMBL" id="MBO0930018.1"/>
    </source>
</evidence>
<comment type="caution">
    <text evidence="2">The sequence shown here is derived from an EMBL/GenBank/DDBJ whole genome shotgun (WGS) entry which is preliminary data.</text>
</comment>
<gene>
    <name evidence="2" type="ORF">J2I48_03390</name>
</gene>
<keyword evidence="1" id="KW-0812">Transmembrane</keyword>
<dbReference type="Proteomes" id="UP000664795">
    <property type="component" value="Unassembled WGS sequence"/>
</dbReference>
<accession>A0A939G581</accession>
<reference evidence="2 3" key="1">
    <citation type="submission" date="2021-03" db="EMBL/GenBank/DDBJ databases">
        <title>Fibrella sp. HMF5036 genome sequencing and assembly.</title>
        <authorList>
            <person name="Kang H."/>
            <person name="Kim H."/>
            <person name="Bae S."/>
            <person name="Joh K."/>
        </authorList>
    </citation>
    <scope>NUCLEOTIDE SEQUENCE [LARGE SCALE GENOMIC DNA]</scope>
    <source>
        <strain evidence="2 3">HMF5036</strain>
    </source>
</reference>
<evidence type="ECO:0000313" key="3">
    <source>
        <dbReference type="Proteomes" id="UP000664795"/>
    </source>
</evidence>
<evidence type="ECO:0000256" key="1">
    <source>
        <dbReference type="SAM" id="Phobius"/>
    </source>
</evidence>
<organism evidence="2 3">
    <name type="scientific">Fibrella aquatilis</name>
    <dbReference type="NCBI Taxonomy" id="2817059"/>
    <lineage>
        <taxon>Bacteria</taxon>
        <taxon>Pseudomonadati</taxon>
        <taxon>Bacteroidota</taxon>
        <taxon>Cytophagia</taxon>
        <taxon>Cytophagales</taxon>
        <taxon>Spirosomataceae</taxon>
        <taxon>Fibrella</taxon>
    </lineage>
</organism>
<keyword evidence="1" id="KW-0472">Membrane</keyword>
<dbReference type="AlphaFoldDB" id="A0A939G581"/>
<keyword evidence="1" id="KW-1133">Transmembrane helix</keyword>
<proteinExistence type="predicted"/>
<dbReference type="RefSeq" id="WP_207333984.1">
    <property type="nucleotide sequence ID" value="NZ_JAFMYU010000002.1"/>
</dbReference>
<name>A0A939G581_9BACT</name>
<feature type="transmembrane region" description="Helical" evidence="1">
    <location>
        <begin position="37"/>
        <end position="58"/>
    </location>
</feature>
<dbReference type="EMBL" id="JAFMYU010000002">
    <property type="protein sequence ID" value="MBO0930018.1"/>
    <property type="molecule type" value="Genomic_DNA"/>
</dbReference>
<sequence>MNNVETYYSGNRATKGYSIIHYCRSSGILPDISFGNLAIYTGTFTWINPAVGLNYVFLRKRVYPTRNNNKISELDIRTGVADAFYKAIRRGI</sequence>
<keyword evidence="3" id="KW-1185">Reference proteome</keyword>